<dbReference type="EMBL" id="JAAGMP010001582">
    <property type="protein sequence ID" value="NEC23502.1"/>
    <property type="molecule type" value="Genomic_DNA"/>
</dbReference>
<name>A0A7K3S9P9_9ACTN</name>
<feature type="non-terminal residue" evidence="1">
    <location>
        <position position="78"/>
    </location>
</feature>
<dbReference type="AlphaFoldDB" id="A0A7K3S9P9"/>
<evidence type="ECO:0000313" key="1">
    <source>
        <dbReference type="EMBL" id="NEC23502.1"/>
    </source>
</evidence>
<feature type="non-terminal residue" evidence="1">
    <location>
        <position position="1"/>
    </location>
</feature>
<protein>
    <submittedName>
        <fullName evidence="1">Uncharacterized protein</fullName>
    </submittedName>
</protein>
<dbReference type="RefSeq" id="WP_164207702.1">
    <property type="nucleotide sequence ID" value="NZ_JAAGMP010001582.1"/>
</dbReference>
<proteinExistence type="predicted"/>
<gene>
    <name evidence="1" type="ORF">G3I50_35410</name>
</gene>
<accession>A0A7K3S9P9</accession>
<comment type="caution">
    <text evidence="1">The sequence shown here is derived from an EMBL/GenBank/DDBJ whole genome shotgun (WGS) entry which is preliminary data.</text>
</comment>
<reference evidence="1 2" key="1">
    <citation type="submission" date="2020-01" db="EMBL/GenBank/DDBJ databases">
        <title>Insect and environment-associated Actinomycetes.</title>
        <authorList>
            <person name="Currrie C."/>
            <person name="Chevrette M."/>
            <person name="Carlson C."/>
            <person name="Stubbendieck R."/>
            <person name="Wendt-Pienkowski E."/>
        </authorList>
    </citation>
    <scope>NUCLEOTIDE SEQUENCE [LARGE SCALE GENOMIC DNA]</scope>
    <source>
        <strain evidence="1 2">SID7590</strain>
    </source>
</reference>
<evidence type="ECO:0000313" key="2">
    <source>
        <dbReference type="Proteomes" id="UP000469670"/>
    </source>
</evidence>
<sequence length="78" mass="8312">RVLAGQADRAELEEARAAPGGCLAWNRQFLELADAVLLGRKGDPAGAARMMASFARRSAPFPVARHLGLRLVADAARE</sequence>
<dbReference type="Proteomes" id="UP000469670">
    <property type="component" value="Unassembled WGS sequence"/>
</dbReference>
<organism evidence="1 2">
    <name type="scientific">Streptomyces parvus</name>
    <dbReference type="NCBI Taxonomy" id="66428"/>
    <lineage>
        <taxon>Bacteria</taxon>
        <taxon>Bacillati</taxon>
        <taxon>Actinomycetota</taxon>
        <taxon>Actinomycetes</taxon>
        <taxon>Kitasatosporales</taxon>
        <taxon>Streptomycetaceae</taxon>
        <taxon>Streptomyces</taxon>
    </lineage>
</organism>